<comment type="pathway">
    <text evidence="8 9">Amino-acid degradation; L-tryptophan degradation via kynurenine pathway; L-kynurenine from L-tryptophan: step 2/2.</text>
</comment>
<proteinExistence type="inferred from homology"/>
<keyword evidence="11" id="KW-1185">Reference proteome</keyword>
<protein>
    <recommendedName>
        <fullName evidence="9">Kynurenine formamidase</fullName>
        <shortName evidence="9">KFA</shortName>
        <shortName evidence="9">KFase</shortName>
        <ecNumber evidence="9">3.5.1.9</ecNumber>
    </recommendedName>
    <alternativeName>
        <fullName evidence="9">Arylformamidase</fullName>
    </alternativeName>
    <alternativeName>
        <fullName evidence="9">N-formylkynurenine formamidase</fullName>
        <shortName evidence="9">FKF</shortName>
    </alternativeName>
</protein>
<evidence type="ECO:0000313" key="11">
    <source>
        <dbReference type="Proteomes" id="UP000199759"/>
    </source>
</evidence>
<evidence type="ECO:0000256" key="2">
    <source>
        <dbReference type="ARBA" id="ARBA00011738"/>
    </source>
</evidence>
<keyword evidence="6 9" id="KW-0823">Tryptophan catabolism</keyword>
<name>A0A1G9P5K9_9PROT</name>
<keyword evidence="5 9" id="KW-0862">Zinc</keyword>
<feature type="binding site" evidence="9">
    <location>
        <position position="59"/>
    </location>
    <ligand>
        <name>Zn(2+)</name>
        <dbReference type="ChEBI" id="CHEBI:29105"/>
        <label>1</label>
    </ligand>
</feature>
<feature type="binding site" evidence="9">
    <location>
        <position position="57"/>
    </location>
    <ligand>
        <name>Zn(2+)</name>
        <dbReference type="ChEBI" id="CHEBI:29105"/>
        <label>1</label>
    </ligand>
</feature>
<sequence length="214" mass="23407">MAKQNMAKTWDISQTLRPGLPVWPGDTAFAIDETWAIGPGCPVKVSRLTLSTHSGAHADAPSHYDKSGIDAASVDLAPYLGPCRLVTAGWTGEHVMIDDLDWPLIEGEQRVLIRTYQAFPHDVWDDNFRALHMDVIERLAKAGCRLIGVDAASLDPQTSKTMDAHHAVQRHDMRILEGLVFDGVPDGRYELIALPLKIAGADAAPVRAVLRELS</sequence>
<dbReference type="STRING" id="144026.SAMN04488568_103101"/>
<feature type="binding site" evidence="9">
    <location>
        <position position="59"/>
    </location>
    <ligand>
        <name>Zn(2+)</name>
        <dbReference type="ChEBI" id="CHEBI:29105"/>
        <label>2</label>
    </ligand>
</feature>
<dbReference type="Pfam" id="PF04199">
    <property type="entry name" value="Cyclase"/>
    <property type="match status" value="1"/>
</dbReference>
<comment type="catalytic activity">
    <reaction evidence="7 9">
        <text>N-formyl-L-kynurenine + H2O = L-kynurenine + formate + H(+)</text>
        <dbReference type="Rhea" id="RHEA:13009"/>
        <dbReference type="ChEBI" id="CHEBI:15377"/>
        <dbReference type="ChEBI" id="CHEBI:15378"/>
        <dbReference type="ChEBI" id="CHEBI:15740"/>
        <dbReference type="ChEBI" id="CHEBI:57959"/>
        <dbReference type="ChEBI" id="CHEBI:58629"/>
        <dbReference type="EC" id="3.5.1.9"/>
    </reaction>
</comment>
<comment type="similarity">
    <text evidence="9">Belongs to the Cyclase 1 superfamily. KynB family.</text>
</comment>
<evidence type="ECO:0000256" key="3">
    <source>
        <dbReference type="ARBA" id="ARBA00022723"/>
    </source>
</evidence>
<gene>
    <name evidence="9" type="primary">kynB</name>
    <name evidence="10" type="ORF">SAMN04488568_103101</name>
</gene>
<dbReference type="PANTHER" id="PTHR31118">
    <property type="entry name" value="CYCLASE-LIKE PROTEIN 2"/>
    <property type="match status" value="1"/>
</dbReference>
<feature type="binding site" evidence="9">
    <location>
        <position position="165"/>
    </location>
    <ligand>
        <name>Zn(2+)</name>
        <dbReference type="ChEBI" id="CHEBI:29105"/>
        <label>2</label>
    </ligand>
</feature>
<feature type="binding site" evidence="9">
    <location>
        <position position="53"/>
    </location>
    <ligand>
        <name>Zn(2+)</name>
        <dbReference type="ChEBI" id="CHEBI:29105"/>
        <label>1</label>
    </ligand>
</feature>
<dbReference type="AlphaFoldDB" id="A0A1G9P5K9"/>
<dbReference type="FunFam" id="3.50.30.50:FF:000001">
    <property type="entry name" value="Kynurenine formamidase"/>
    <property type="match status" value="1"/>
</dbReference>
<dbReference type="PANTHER" id="PTHR31118:SF32">
    <property type="entry name" value="KYNURENINE FORMAMIDASE"/>
    <property type="match status" value="1"/>
</dbReference>
<evidence type="ECO:0000256" key="6">
    <source>
        <dbReference type="ARBA" id="ARBA00023079"/>
    </source>
</evidence>
<evidence type="ECO:0000313" key="10">
    <source>
        <dbReference type="EMBL" id="SDL93517.1"/>
    </source>
</evidence>
<dbReference type="GO" id="GO:0019441">
    <property type="term" value="P:L-tryptophan catabolic process to kynurenine"/>
    <property type="evidence" value="ECO:0007669"/>
    <property type="project" value="UniProtKB-UniRule"/>
</dbReference>
<evidence type="ECO:0000256" key="7">
    <source>
        <dbReference type="ARBA" id="ARBA00048496"/>
    </source>
</evidence>
<dbReference type="GO" id="GO:0008270">
    <property type="term" value="F:zinc ion binding"/>
    <property type="evidence" value="ECO:0007669"/>
    <property type="project" value="UniProtKB-UniRule"/>
</dbReference>
<comment type="function">
    <text evidence="1 9">Catalyzes the hydrolysis of N-formyl-L-kynurenine to L-kynurenine, the second step in the kynurenine pathway of tryptophan degradation.</text>
</comment>
<dbReference type="NCBIfam" id="TIGR03035">
    <property type="entry name" value="trp_arylform"/>
    <property type="match status" value="1"/>
</dbReference>
<dbReference type="EMBL" id="FNHG01000003">
    <property type="protein sequence ID" value="SDL93517.1"/>
    <property type="molecule type" value="Genomic_DNA"/>
</dbReference>
<accession>A0A1G9P5K9</accession>
<dbReference type="Proteomes" id="UP000199759">
    <property type="component" value="Unassembled WGS sequence"/>
</dbReference>
<feature type="binding site" evidence="9">
    <location>
        <position position="23"/>
    </location>
    <ligand>
        <name>substrate</name>
    </ligand>
</feature>
<evidence type="ECO:0000256" key="5">
    <source>
        <dbReference type="ARBA" id="ARBA00022833"/>
    </source>
</evidence>
<evidence type="ECO:0000256" key="4">
    <source>
        <dbReference type="ARBA" id="ARBA00022801"/>
    </source>
</evidence>
<feature type="active site" description="Proton donor/acceptor" evidence="9">
    <location>
        <position position="63"/>
    </location>
</feature>
<dbReference type="InterPro" id="IPR037175">
    <property type="entry name" value="KFase_sf"/>
</dbReference>
<dbReference type="GO" id="GO:0004061">
    <property type="term" value="F:arylformamidase activity"/>
    <property type="evidence" value="ECO:0007669"/>
    <property type="project" value="UniProtKB-UniRule"/>
</dbReference>
<dbReference type="SUPFAM" id="SSF102198">
    <property type="entry name" value="Putative cyclase"/>
    <property type="match status" value="1"/>
</dbReference>
<keyword evidence="3 9" id="KW-0479">Metal-binding</keyword>
<reference evidence="10 11" key="1">
    <citation type="submission" date="2016-10" db="EMBL/GenBank/DDBJ databases">
        <authorList>
            <person name="de Groot N.N."/>
        </authorList>
    </citation>
    <scope>NUCLEOTIDE SEQUENCE [LARGE SCALE GENOMIC DNA]</scope>
    <source>
        <strain evidence="10 11">DSM 16077</strain>
    </source>
</reference>
<comment type="cofactor">
    <cofactor evidence="9">
        <name>Zn(2+)</name>
        <dbReference type="ChEBI" id="CHEBI:29105"/>
    </cofactor>
    <text evidence="9">Binds 2 zinc ions per subunit.</text>
</comment>
<dbReference type="Gene3D" id="3.50.30.50">
    <property type="entry name" value="Putative cyclase"/>
    <property type="match status" value="1"/>
</dbReference>
<organism evidence="10 11">
    <name type="scientific">Maricaulis salignorans</name>
    <dbReference type="NCBI Taxonomy" id="144026"/>
    <lineage>
        <taxon>Bacteria</taxon>
        <taxon>Pseudomonadati</taxon>
        <taxon>Pseudomonadota</taxon>
        <taxon>Alphaproteobacteria</taxon>
        <taxon>Maricaulales</taxon>
        <taxon>Maricaulaceae</taxon>
        <taxon>Maricaulis</taxon>
    </lineage>
</organism>
<evidence type="ECO:0000256" key="1">
    <source>
        <dbReference type="ARBA" id="ARBA00002204"/>
    </source>
</evidence>
<comment type="subunit">
    <text evidence="2 9">Homodimer.</text>
</comment>
<feature type="binding site" evidence="9">
    <location>
        <position position="177"/>
    </location>
    <ligand>
        <name>Zn(2+)</name>
        <dbReference type="ChEBI" id="CHEBI:29105"/>
        <label>1</label>
    </ligand>
</feature>
<dbReference type="InterPro" id="IPR017484">
    <property type="entry name" value="Kynurenine_formamidase_bac"/>
</dbReference>
<dbReference type="InterPro" id="IPR007325">
    <property type="entry name" value="KFase/CYL"/>
</dbReference>
<dbReference type="EC" id="3.5.1.9" evidence="9"/>
<dbReference type="GO" id="GO:0004328">
    <property type="term" value="F:formamidase activity"/>
    <property type="evidence" value="ECO:0007669"/>
    <property type="project" value="InterPro"/>
</dbReference>
<keyword evidence="4 9" id="KW-0378">Hydrolase</keyword>
<feature type="binding site" evidence="9">
    <location>
        <position position="177"/>
    </location>
    <ligand>
        <name>Zn(2+)</name>
        <dbReference type="ChEBI" id="CHEBI:29105"/>
        <label>2</label>
    </ligand>
</feature>
<dbReference type="UniPathway" id="UPA00333">
    <property type="reaction ID" value="UER00454"/>
</dbReference>
<dbReference type="HAMAP" id="MF_01969">
    <property type="entry name" value="KynB"/>
    <property type="match status" value="1"/>
</dbReference>
<evidence type="ECO:0000256" key="8">
    <source>
        <dbReference type="ARBA" id="ARBA00060547"/>
    </source>
</evidence>
<evidence type="ECO:0000256" key="9">
    <source>
        <dbReference type="HAMAP-Rule" id="MF_01969"/>
    </source>
</evidence>